<reference evidence="1 2" key="1">
    <citation type="submission" date="2019-11" db="EMBL/GenBank/DDBJ databases">
        <title>Description of Pedobacter sp. LMG 31462T.</title>
        <authorList>
            <person name="Carlier A."/>
            <person name="Qi S."/>
            <person name="Vandamme P."/>
        </authorList>
    </citation>
    <scope>NUCLEOTIDE SEQUENCE [LARGE SCALE GENOMIC DNA]</scope>
    <source>
        <strain evidence="1 2">LMG 31462</strain>
    </source>
</reference>
<evidence type="ECO:0000313" key="1">
    <source>
        <dbReference type="EMBL" id="MBB2148793.1"/>
    </source>
</evidence>
<name>A0ABR6EU49_9SPHI</name>
<protein>
    <submittedName>
        <fullName evidence="1">Uncharacterized protein</fullName>
    </submittedName>
</protein>
<accession>A0ABR6EU49</accession>
<evidence type="ECO:0000313" key="2">
    <source>
        <dbReference type="Proteomes" id="UP000636110"/>
    </source>
</evidence>
<dbReference type="RefSeq" id="WP_182955116.1">
    <property type="nucleotide sequence ID" value="NZ_WNXC01000001.1"/>
</dbReference>
<gene>
    <name evidence="1" type="ORF">GM920_07700</name>
</gene>
<sequence>MKGRSVFTHEEALIIKSKLDACREDGRYSTRDFRGFLRKQYDFYISDFDRSRSGFSSSTFDHHVSIGNIKIVEDDHATLLADFENFDYNSNHAKRRFEDLTHRVKNHIYINEEHKKLSIALLKEVKTRIPGMNLN</sequence>
<keyword evidence="2" id="KW-1185">Reference proteome</keyword>
<dbReference type="Proteomes" id="UP000636110">
    <property type="component" value="Unassembled WGS sequence"/>
</dbReference>
<comment type="caution">
    <text evidence="1">The sequence shown here is derived from an EMBL/GenBank/DDBJ whole genome shotgun (WGS) entry which is preliminary data.</text>
</comment>
<dbReference type="EMBL" id="WNXC01000001">
    <property type="protein sequence ID" value="MBB2148793.1"/>
    <property type="molecule type" value="Genomic_DNA"/>
</dbReference>
<proteinExistence type="predicted"/>
<organism evidence="1 2">
    <name type="scientific">Pedobacter gandavensis</name>
    <dbReference type="NCBI Taxonomy" id="2679963"/>
    <lineage>
        <taxon>Bacteria</taxon>
        <taxon>Pseudomonadati</taxon>
        <taxon>Bacteroidota</taxon>
        <taxon>Sphingobacteriia</taxon>
        <taxon>Sphingobacteriales</taxon>
        <taxon>Sphingobacteriaceae</taxon>
        <taxon>Pedobacter</taxon>
    </lineage>
</organism>